<dbReference type="InterPro" id="IPR012148">
    <property type="entry name" value="ABBA_DMATS-like"/>
</dbReference>
<name>A0A2J5HSH1_9EURO</name>
<dbReference type="EMBL" id="KZ559550">
    <property type="protein sequence ID" value="PLN80182.1"/>
    <property type="molecule type" value="Genomic_DNA"/>
</dbReference>
<evidence type="ECO:0000256" key="3">
    <source>
        <dbReference type="PIRSR" id="PIRSR000509-1"/>
    </source>
</evidence>
<dbReference type="InterPro" id="IPR033964">
    <property type="entry name" value="ABBA"/>
</dbReference>
<dbReference type="AlphaFoldDB" id="A0A2J5HSH1"/>
<dbReference type="GO" id="GO:0009820">
    <property type="term" value="P:alkaloid metabolic process"/>
    <property type="evidence" value="ECO:0007669"/>
    <property type="project" value="InterPro"/>
</dbReference>
<feature type="binding site" evidence="3">
    <location>
        <position position="265"/>
    </location>
    <ligand>
        <name>dimethylallyl diphosphate</name>
        <dbReference type="ChEBI" id="CHEBI:57623"/>
    </ligand>
</feature>
<feature type="binding site" evidence="3">
    <location>
        <begin position="79"/>
        <end position="80"/>
    </location>
    <ligand>
        <name>L-tryptophan</name>
        <dbReference type="ChEBI" id="CHEBI:57912"/>
    </ligand>
</feature>
<protein>
    <submittedName>
        <fullName evidence="4">Dimethylallyl tryptophan synthase</fullName>
    </submittedName>
</protein>
<dbReference type="NCBIfam" id="TIGR03429">
    <property type="entry name" value="arom_pren_DMATS"/>
    <property type="match status" value="1"/>
</dbReference>
<keyword evidence="5" id="KW-1185">Reference proteome</keyword>
<dbReference type="Pfam" id="PF11991">
    <property type="entry name" value="Trp_DMAT"/>
    <property type="match status" value="1"/>
</dbReference>
<dbReference type="PANTHER" id="PTHR40627:SF3">
    <property type="entry name" value="PRENYLTRANSFERASE ASQH2-RELATED"/>
    <property type="match status" value="1"/>
</dbReference>
<dbReference type="OrthoDB" id="5392033at2759"/>
<dbReference type="SFLD" id="SFLDS00036">
    <property type="entry name" value="Aromatic_Prenyltransferase"/>
    <property type="match status" value="1"/>
</dbReference>
<dbReference type="PIRSF" id="PIRSF000509">
    <property type="entry name" value="Trp_DMAT"/>
    <property type="match status" value="1"/>
</dbReference>
<feature type="binding site" evidence="3">
    <location>
        <position position="418"/>
    </location>
    <ligand>
        <name>dimethylallyl diphosphate</name>
        <dbReference type="ChEBI" id="CHEBI:57623"/>
    </ligand>
</feature>
<dbReference type="PANTHER" id="PTHR40627">
    <property type="entry name" value="INDOLE PRENYLTRANSFERASE TDIB-RELATED"/>
    <property type="match status" value="1"/>
</dbReference>
<feature type="binding site" evidence="3">
    <location>
        <position position="191"/>
    </location>
    <ligand>
        <name>L-tryptophan</name>
        <dbReference type="ChEBI" id="CHEBI:57912"/>
    </ligand>
</feature>
<sequence length="441" mass="50230">MKLPKSAMDPYQVLTEALVFNNQDEERWWQSTAPILGKMMKDACYDVHLQYKYLCLHRTCVIPALGPYPRTNELRWKCILTRYGLPFELSFNYPQGLVRTVWEPIGALTGTMNDPFNTQMIWKSVDTLSQLIPGVNLNWFKHFVRELVTTDEEDLEILKKHKDVGIFKTQNMLAFDYDKDGGNARAKVYLYPQLKSLATGISTKDLMLDSIRKADVEGNLNSQLSILEEYMASRTLDTNGHEADVSSSLIPCFLSFDLVEPRASRVKIYLAENEVSFQRIEDLWTLGGRRTDLRTIAGLQYLKDLWEALPLEEGHRTPSNIIYDLGKCAPMETLSLIINFVLHPNDPLPQPQIYFFVGGHNDLLVADALTSFFQRVGWKDIAESYKPNISAYHPGLDLSESTQLQSWVSYSFKDGAPYVSVYTQLFEPIHGVKSGKAGYGI</sequence>
<feature type="binding site" evidence="3">
    <location>
        <position position="422"/>
    </location>
    <ligand>
        <name>dimethylallyl diphosphate</name>
        <dbReference type="ChEBI" id="CHEBI:57623"/>
    </ligand>
</feature>
<organism evidence="4 5">
    <name type="scientific">Aspergillus taichungensis</name>
    <dbReference type="NCBI Taxonomy" id="482145"/>
    <lineage>
        <taxon>Eukaryota</taxon>
        <taxon>Fungi</taxon>
        <taxon>Dikarya</taxon>
        <taxon>Ascomycota</taxon>
        <taxon>Pezizomycotina</taxon>
        <taxon>Eurotiomycetes</taxon>
        <taxon>Eurotiomycetidae</taxon>
        <taxon>Eurotiales</taxon>
        <taxon>Aspergillaceae</taxon>
        <taxon>Aspergillus</taxon>
        <taxon>Aspergillus subgen. Circumdati</taxon>
    </lineage>
</organism>
<feature type="binding site" evidence="3">
    <location>
        <position position="269"/>
    </location>
    <ligand>
        <name>dimethylallyl diphosphate</name>
        <dbReference type="ChEBI" id="CHEBI:57623"/>
    </ligand>
</feature>
<keyword evidence="2" id="KW-0808">Transferase</keyword>
<feature type="binding site" evidence="3">
    <location>
        <position position="88"/>
    </location>
    <ligand>
        <name>L-tryptophan</name>
        <dbReference type="ChEBI" id="CHEBI:57912"/>
    </ligand>
</feature>
<feature type="binding site" evidence="3">
    <location>
        <position position="352"/>
    </location>
    <ligand>
        <name>dimethylallyl diphosphate</name>
        <dbReference type="ChEBI" id="CHEBI:57623"/>
    </ligand>
</feature>
<feature type="binding site" evidence="3">
    <location>
        <position position="187"/>
    </location>
    <ligand>
        <name>dimethylallyl diphosphate</name>
        <dbReference type="ChEBI" id="CHEBI:57623"/>
    </ligand>
</feature>
<evidence type="ECO:0000256" key="2">
    <source>
        <dbReference type="ARBA" id="ARBA00022679"/>
    </source>
</evidence>
<dbReference type="SFLD" id="SFLDG01162">
    <property type="entry name" value="I"/>
    <property type="match status" value="1"/>
</dbReference>
<evidence type="ECO:0000256" key="1">
    <source>
        <dbReference type="ARBA" id="ARBA00010209"/>
    </source>
</evidence>
<proteinExistence type="inferred from homology"/>
<comment type="similarity">
    <text evidence="1">Belongs to the tryptophan dimethylallyltransferase family.</text>
</comment>
<evidence type="ECO:0000313" key="5">
    <source>
        <dbReference type="Proteomes" id="UP000235023"/>
    </source>
</evidence>
<dbReference type="Proteomes" id="UP000235023">
    <property type="component" value="Unassembled WGS sequence"/>
</dbReference>
<dbReference type="GO" id="GO:0016765">
    <property type="term" value="F:transferase activity, transferring alkyl or aryl (other than methyl) groups"/>
    <property type="evidence" value="ECO:0007669"/>
    <property type="project" value="InterPro"/>
</dbReference>
<dbReference type="InterPro" id="IPR017795">
    <property type="entry name" value="ABBA_NscD-like"/>
</dbReference>
<evidence type="ECO:0000313" key="4">
    <source>
        <dbReference type="EMBL" id="PLN80182.1"/>
    </source>
</evidence>
<feature type="binding site" evidence="3">
    <location>
        <position position="354"/>
    </location>
    <ligand>
        <name>dimethylallyl diphosphate</name>
        <dbReference type="ChEBI" id="CHEBI:57623"/>
    </ligand>
</feature>
<reference evidence="5" key="1">
    <citation type="submission" date="2017-12" db="EMBL/GenBank/DDBJ databases">
        <authorList>
            <consortium name="DOE Joint Genome Institute"/>
            <person name="Mondo S.J."/>
            <person name="Kjaerbolling I."/>
            <person name="Vesth T.C."/>
            <person name="Frisvad J.C."/>
            <person name="Nybo J.L."/>
            <person name="Theobald S."/>
            <person name="Kuo A."/>
            <person name="Bowyer P."/>
            <person name="Matsuda Y."/>
            <person name="Lyhne E.K."/>
            <person name="Kogle M.E."/>
            <person name="Clum A."/>
            <person name="Lipzen A."/>
            <person name="Salamov A."/>
            <person name="Ngan C.Y."/>
            <person name="Daum C."/>
            <person name="Chiniquy J."/>
            <person name="Barry K."/>
            <person name="LaButti K."/>
            <person name="Haridas S."/>
            <person name="Simmons B.A."/>
            <person name="Magnuson J.K."/>
            <person name="Mortensen U.H."/>
            <person name="Larsen T.O."/>
            <person name="Grigoriev I.V."/>
            <person name="Baker S.E."/>
            <person name="Andersen M.R."/>
            <person name="Nordberg H.P."/>
            <person name="Cantor M.N."/>
            <person name="Hua S.X."/>
        </authorList>
    </citation>
    <scope>NUCLEOTIDE SEQUENCE [LARGE SCALE GENOMIC DNA]</scope>
    <source>
        <strain evidence="5">IBT 19404</strain>
    </source>
</reference>
<feature type="binding site" evidence="3">
    <location>
        <position position="189"/>
    </location>
    <ligand>
        <name>dimethylallyl diphosphate</name>
        <dbReference type="ChEBI" id="CHEBI:57623"/>
    </ligand>
</feature>
<accession>A0A2J5HSH1</accession>
<dbReference type="CDD" id="cd13929">
    <property type="entry name" value="PT-DMATS_CymD"/>
    <property type="match status" value="1"/>
</dbReference>
<gene>
    <name evidence="4" type="ORF">BDW42DRAFT_171365</name>
</gene>
<feature type="binding site" evidence="3">
    <location>
        <position position="267"/>
    </location>
    <ligand>
        <name>dimethylallyl diphosphate</name>
        <dbReference type="ChEBI" id="CHEBI:57623"/>
    </ligand>
</feature>
<feature type="binding site" evidence="3">
    <location>
        <position position="99"/>
    </location>
    <ligand>
        <name>dimethylallyl diphosphate</name>
        <dbReference type="ChEBI" id="CHEBI:57623"/>
    </ligand>
</feature>